<evidence type="ECO:0000313" key="12">
    <source>
        <dbReference type="Proteomes" id="UP001596016"/>
    </source>
</evidence>
<dbReference type="PROSITE" id="PS50893">
    <property type="entry name" value="ABC_TRANSPORTER_2"/>
    <property type="match status" value="1"/>
</dbReference>
<dbReference type="Pfam" id="PF00664">
    <property type="entry name" value="ABC_membrane"/>
    <property type="match status" value="1"/>
</dbReference>
<dbReference type="EMBL" id="JBHSLL010000028">
    <property type="protein sequence ID" value="MFC5386344.1"/>
    <property type="molecule type" value="Genomic_DNA"/>
</dbReference>
<evidence type="ECO:0000256" key="3">
    <source>
        <dbReference type="ARBA" id="ARBA00022692"/>
    </source>
</evidence>
<evidence type="ECO:0000313" key="11">
    <source>
        <dbReference type="EMBL" id="MFC5386344.1"/>
    </source>
</evidence>
<gene>
    <name evidence="11" type="ORF">ACFPLB_10235</name>
</gene>
<feature type="transmembrane region" description="Helical" evidence="8">
    <location>
        <begin position="30"/>
        <end position="51"/>
    </location>
</feature>
<dbReference type="PANTHER" id="PTHR24221">
    <property type="entry name" value="ATP-BINDING CASSETTE SUB-FAMILY B"/>
    <property type="match status" value="1"/>
</dbReference>
<evidence type="ECO:0000256" key="8">
    <source>
        <dbReference type="SAM" id="Phobius"/>
    </source>
</evidence>
<keyword evidence="7 8" id="KW-0472">Membrane</keyword>
<feature type="transmembrane region" description="Helical" evidence="8">
    <location>
        <begin position="66"/>
        <end position="86"/>
    </location>
</feature>
<dbReference type="Proteomes" id="UP001596016">
    <property type="component" value="Unassembled WGS sequence"/>
</dbReference>
<dbReference type="Gene3D" id="1.20.1560.10">
    <property type="entry name" value="ABC transporter type 1, transmembrane domain"/>
    <property type="match status" value="1"/>
</dbReference>
<dbReference type="InterPro" id="IPR017871">
    <property type="entry name" value="ABC_transporter-like_CS"/>
</dbReference>
<accession>A0ABW0GZ29</accession>
<dbReference type="CDD" id="cd18552">
    <property type="entry name" value="ABC_6TM_MsbA_like"/>
    <property type="match status" value="1"/>
</dbReference>
<reference evidence="12" key="1">
    <citation type="journal article" date="2019" name="Int. J. Syst. Evol. Microbiol.">
        <title>The Global Catalogue of Microorganisms (GCM) 10K type strain sequencing project: providing services to taxonomists for standard genome sequencing and annotation.</title>
        <authorList>
            <consortium name="The Broad Institute Genomics Platform"/>
            <consortium name="The Broad Institute Genome Sequencing Center for Infectious Disease"/>
            <person name="Wu L."/>
            <person name="Ma J."/>
        </authorList>
    </citation>
    <scope>NUCLEOTIDE SEQUENCE [LARGE SCALE GENOMIC DNA]</scope>
    <source>
        <strain evidence="12">CGMCC 4.1415</strain>
    </source>
</reference>
<evidence type="ECO:0000256" key="5">
    <source>
        <dbReference type="ARBA" id="ARBA00022840"/>
    </source>
</evidence>
<dbReference type="RefSeq" id="WP_378229267.1">
    <property type="nucleotide sequence ID" value="NZ_JBHSLL010000028.1"/>
</dbReference>
<dbReference type="InterPro" id="IPR036640">
    <property type="entry name" value="ABC1_TM_sf"/>
</dbReference>
<dbReference type="Pfam" id="PF00005">
    <property type="entry name" value="ABC_tran"/>
    <property type="match status" value="1"/>
</dbReference>
<dbReference type="PANTHER" id="PTHR24221:SF654">
    <property type="entry name" value="ATP-BINDING CASSETTE SUB-FAMILY B MEMBER 6"/>
    <property type="match status" value="1"/>
</dbReference>
<dbReference type="Gene3D" id="3.40.50.300">
    <property type="entry name" value="P-loop containing nucleotide triphosphate hydrolases"/>
    <property type="match status" value="1"/>
</dbReference>
<evidence type="ECO:0000259" key="9">
    <source>
        <dbReference type="PROSITE" id="PS50893"/>
    </source>
</evidence>
<dbReference type="InterPro" id="IPR003593">
    <property type="entry name" value="AAA+_ATPase"/>
</dbReference>
<evidence type="ECO:0000256" key="1">
    <source>
        <dbReference type="ARBA" id="ARBA00004651"/>
    </source>
</evidence>
<keyword evidence="5 11" id="KW-0067">ATP-binding</keyword>
<dbReference type="SUPFAM" id="SSF90123">
    <property type="entry name" value="ABC transporter transmembrane region"/>
    <property type="match status" value="1"/>
</dbReference>
<dbReference type="InterPro" id="IPR039421">
    <property type="entry name" value="Type_1_exporter"/>
</dbReference>
<dbReference type="InterPro" id="IPR003439">
    <property type="entry name" value="ABC_transporter-like_ATP-bd"/>
</dbReference>
<evidence type="ECO:0000259" key="10">
    <source>
        <dbReference type="PROSITE" id="PS50929"/>
    </source>
</evidence>
<dbReference type="SUPFAM" id="SSF52540">
    <property type="entry name" value="P-loop containing nucleoside triphosphate hydrolases"/>
    <property type="match status" value="1"/>
</dbReference>
<proteinExistence type="inferred from homology"/>
<keyword evidence="3 8" id="KW-0812">Transmembrane</keyword>
<comment type="subcellular location">
    <subcellularLocation>
        <location evidence="1">Cell membrane</location>
        <topology evidence="1">Multi-pass membrane protein</topology>
    </subcellularLocation>
</comment>
<keyword evidence="6 8" id="KW-1133">Transmembrane helix</keyword>
<keyword evidence="4" id="KW-0547">Nucleotide-binding</keyword>
<dbReference type="SMART" id="SM00382">
    <property type="entry name" value="AAA"/>
    <property type="match status" value="1"/>
</dbReference>
<protein>
    <submittedName>
        <fullName evidence="11">ABC transporter ATP-binding protein</fullName>
    </submittedName>
</protein>
<feature type="domain" description="ABC transmembrane type-1" evidence="10">
    <location>
        <begin position="31"/>
        <end position="313"/>
    </location>
</feature>
<dbReference type="PROSITE" id="PS00211">
    <property type="entry name" value="ABC_TRANSPORTER_1"/>
    <property type="match status" value="1"/>
</dbReference>
<comment type="caution">
    <text evidence="11">The sequence shown here is derived from an EMBL/GenBank/DDBJ whole genome shotgun (WGS) entry which is preliminary data.</text>
</comment>
<feature type="domain" description="ABC transporter" evidence="9">
    <location>
        <begin position="347"/>
        <end position="582"/>
    </location>
</feature>
<dbReference type="PROSITE" id="PS50929">
    <property type="entry name" value="ABC_TM1F"/>
    <property type="match status" value="1"/>
</dbReference>
<evidence type="ECO:0000256" key="4">
    <source>
        <dbReference type="ARBA" id="ARBA00022741"/>
    </source>
</evidence>
<name>A0ABW0GZ29_9HYPH</name>
<dbReference type="InterPro" id="IPR027417">
    <property type="entry name" value="P-loop_NTPase"/>
</dbReference>
<evidence type="ECO:0000256" key="7">
    <source>
        <dbReference type="ARBA" id="ARBA00023136"/>
    </source>
</evidence>
<keyword evidence="12" id="KW-1185">Reference proteome</keyword>
<dbReference type="GO" id="GO:0005524">
    <property type="term" value="F:ATP binding"/>
    <property type="evidence" value="ECO:0007669"/>
    <property type="project" value="UniProtKB-KW"/>
</dbReference>
<comment type="similarity">
    <text evidence="2">Belongs to the ABC transporter superfamily.</text>
</comment>
<sequence>MSKKPVRMEDAFPLLKRLFFENFRPYRIRYAIALTLMAISSAATAASAWIMRDIINVLFVEEGQEYIIFYGVLVALISIIKGFSVYGQTIVLSEIGNSIVASMKSAMYQKLLLMKNDYFADSHSSKFIANMNHNANSARSALNLIATSLGRDLMTVIALVIVMIAVDPFLAIAAFIIAPPIIIGVTKILRKIKALSAQEAGFAADIIRTAMESARGIDVVKTFGLQEAMRTRMAIDLAKFEVRTNQLQRLQASTGPLMETMGGLAVGGVIMYAAWQSTSAGKTPGEFMAFLTAFLLAYEPAKRLARLQVTLQRNLVGLRMMYSFLDSGRIERDQPNAAPLNVTGGEIKFEDVVFSYEKSKSPVLKNVSIQAKRGEVVALVGPSGGGKSTMFSLLLRFISPQSGRIVIDGMDIQNSTLESLRDNIASVSQNAFLFGGTIEENIAMGRTGASPEAIVEAARAAYAYDFIKALPKGFATQIGEQGAKLSGGQRQRIAIARALLKDAPILLLDEATSALDNISERNVQLALETLMKGRTTLVVAHRLSTVAKADRIFVLEDGKIVEHGKHRELLRQGGLYATLNEFGSHTDDAQDSVAFHASAAVHSS</sequence>
<dbReference type="InterPro" id="IPR011527">
    <property type="entry name" value="ABC1_TM_dom"/>
</dbReference>
<evidence type="ECO:0000256" key="6">
    <source>
        <dbReference type="ARBA" id="ARBA00022989"/>
    </source>
</evidence>
<organism evidence="11 12">
    <name type="scientific">Aquamicrobium segne</name>
    <dbReference type="NCBI Taxonomy" id="469547"/>
    <lineage>
        <taxon>Bacteria</taxon>
        <taxon>Pseudomonadati</taxon>
        <taxon>Pseudomonadota</taxon>
        <taxon>Alphaproteobacteria</taxon>
        <taxon>Hyphomicrobiales</taxon>
        <taxon>Phyllobacteriaceae</taxon>
        <taxon>Aquamicrobium</taxon>
    </lineage>
</organism>
<evidence type="ECO:0000256" key="2">
    <source>
        <dbReference type="ARBA" id="ARBA00005417"/>
    </source>
</evidence>